<name>J3LRD4_ORYBR</name>
<feature type="compositionally biased region" description="Polar residues" evidence="1">
    <location>
        <begin position="64"/>
        <end position="73"/>
    </location>
</feature>
<reference evidence="2" key="2">
    <citation type="submission" date="2013-04" db="UniProtKB">
        <authorList>
            <consortium name="EnsemblPlants"/>
        </authorList>
    </citation>
    <scope>IDENTIFICATION</scope>
</reference>
<evidence type="ECO:0000256" key="1">
    <source>
        <dbReference type="SAM" id="MobiDB-lite"/>
    </source>
</evidence>
<dbReference type="STRING" id="4533.J3LRD4"/>
<dbReference type="Gramene" id="OB03G36100.1">
    <property type="protein sequence ID" value="OB03G36100.1"/>
    <property type="gene ID" value="OB03G36100"/>
</dbReference>
<dbReference type="AlphaFoldDB" id="J3LRD4"/>
<keyword evidence="3" id="KW-1185">Reference proteome</keyword>
<protein>
    <submittedName>
        <fullName evidence="2">Uncharacterized protein</fullName>
    </submittedName>
</protein>
<feature type="compositionally biased region" description="Low complexity" evidence="1">
    <location>
        <begin position="8"/>
        <end position="42"/>
    </location>
</feature>
<evidence type="ECO:0000313" key="3">
    <source>
        <dbReference type="Proteomes" id="UP000006038"/>
    </source>
</evidence>
<evidence type="ECO:0000313" key="2">
    <source>
        <dbReference type="EnsemblPlants" id="OB03G36100.1"/>
    </source>
</evidence>
<feature type="region of interest" description="Disordered" evidence="1">
    <location>
        <begin position="1"/>
        <end position="87"/>
    </location>
</feature>
<dbReference type="HOGENOM" id="CLU_2174880_0_0_1"/>
<sequence length="110" mass="10671">MAAKSPEPVSATPAALAPAPVPDTPAMAPSAMPAEPETSEAPGVPVDASPATVAAPGQAVPGDSGSSTGSQVGSKMPELLHSAGVRSSRKTAAGTVLITLFLAYVSAMYG</sequence>
<organism evidence="2">
    <name type="scientific">Oryza brachyantha</name>
    <name type="common">malo sina</name>
    <dbReference type="NCBI Taxonomy" id="4533"/>
    <lineage>
        <taxon>Eukaryota</taxon>
        <taxon>Viridiplantae</taxon>
        <taxon>Streptophyta</taxon>
        <taxon>Embryophyta</taxon>
        <taxon>Tracheophyta</taxon>
        <taxon>Spermatophyta</taxon>
        <taxon>Magnoliopsida</taxon>
        <taxon>Liliopsida</taxon>
        <taxon>Poales</taxon>
        <taxon>Poaceae</taxon>
        <taxon>BOP clade</taxon>
        <taxon>Oryzoideae</taxon>
        <taxon>Oryzeae</taxon>
        <taxon>Oryzinae</taxon>
        <taxon>Oryza</taxon>
    </lineage>
</organism>
<proteinExistence type="predicted"/>
<reference evidence="2" key="1">
    <citation type="journal article" date="2013" name="Nat. Commun.">
        <title>Whole-genome sequencing of Oryza brachyantha reveals mechanisms underlying Oryza genome evolution.</title>
        <authorList>
            <person name="Chen J."/>
            <person name="Huang Q."/>
            <person name="Gao D."/>
            <person name="Wang J."/>
            <person name="Lang Y."/>
            <person name="Liu T."/>
            <person name="Li B."/>
            <person name="Bai Z."/>
            <person name="Luis Goicoechea J."/>
            <person name="Liang C."/>
            <person name="Chen C."/>
            <person name="Zhang W."/>
            <person name="Sun S."/>
            <person name="Liao Y."/>
            <person name="Zhang X."/>
            <person name="Yang L."/>
            <person name="Song C."/>
            <person name="Wang M."/>
            <person name="Shi J."/>
            <person name="Liu G."/>
            <person name="Liu J."/>
            <person name="Zhou H."/>
            <person name="Zhou W."/>
            <person name="Yu Q."/>
            <person name="An N."/>
            <person name="Chen Y."/>
            <person name="Cai Q."/>
            <person name="Wang B."/>
            <person name="Liu B."/>
            <person name="Min J."/>
            <person name="Huang Y."/>
            <person name="Wu H."/>
            <person name="Li Z."/>
            <person name="Zhang Y."/>
            <person name="Yin Y."/>
            <person name="Song W."/>
            <person name="Jiang J."/>
            <person name="Jackson S.A."/>
            <person name="Wing R.A."/>
            <person name="Wang J."/>
            <person name="Chen M."/>
        </authorList>
    </citation>
    <scope>NUCLEOTIDE SEQUENCE [LARGE SCALE GENOMIC DNA]</scope>
    <source>
        <strain evidence="2">cv. IRGC 101232</strain>
    </source>
</reference>
<accession>J3LRD4</accession>
<dbReference type="Proteomes" id="UP000006038">
    <property type="component" value="Chromosome 3"/>
</dbReference>
<dbReference type="EnsemblPlants" id="OB03G36100.1">
    <property type="protein sequence ID" value="OB03G36100.1"/>
    <property type="gene ID" value="OB03G36100"/>
</dbReference>